<feature type="transmembrane region" description="Helical" evidence="1">
    <location>
        <begin position="184"/>
        <end position="202"/>
    </location>
</feature>
<feature type="transmembrane region" description="Helical" evidence="1">
    <location>
        <begin position="286"/>
        <end position="310"/>
    </location>
</feature>
<keyword evidence="1" id="KW-0812">Transmembrane</keyword>
<keyword evidence="1" id="KW-1133">Transmembrane helix</keyword>
<keyword evidence="1" id="KW-0472">Membrane</keyword>
<evidence type="ECO:0008006" key="4">
    <source>
        <dbReference type="Google" id="ProtNLM"/>
    </source>
</evidence>
<feature type="transmembrane region" description="Helical" evidence="1">
    <location>
        <begin position="246"/>
        <end position="265"/>
    </location>
</feature>
<dbReference type="OrthoDB" id="70250at2759"/>
<proteinExistence type="predicted"/>
<accession>A0A7R9QDQ1</accession>
<reference evidence="2" key="1">
    <citation type="submission" date="2020-11" db="EMBL/GenBank/DDBJ databases">
        <authorList>
            <person name="Tran Van P."/>
        </authorList>
    </citation>
    <scope>NUCLEOTIDE SEQUENCE</scope>
</reference>
<sequence>ADTTTPSTPSADSSAIPIGDRLATAYSCGDLRLMLPRRLTASFIEFQHNAHRRRRRTKTHVRNKSWFPNQRQITGGLVDTVMMTTTGNQLRYRVQQFRHCWAALKAVRHKRISVDVGNVLSSVLVDIVLGVITTLFLVLYSSPSYWLDAALTHTDSLVNEVQSLLNLLMGMPAGLKLNRPLNTALGQFFLYHIYLWKTYMIIIKPLFAITVETLVYCGVLGFTCIISVLSDLLSLATIHIYCFYGYAARLYGLQVLGLSALWRLFRGKKWNQLRARVDSYSYGNDQLFIGTLSFTILLFLLPTVLMYYMVFLVLRVVTLSCQGALCLCIEYMSSMPLYMISLWICGSKKVAARVSFELITSPCLTTTAPAGDHPSNRSAAATVSTVQLLLRTQKVPFRTVLSARNEEIKSSLSGPRVSWSDFIHSVIWGRIIYPL</sequence>
<gene>
    <name evidence="2" type="ORF">OSB1V03_LOCUS18206</name>
</gene>
<organism evidence="2">
    <name type="scientific">Medioppia subpectinata</name>
    <dbReference type="NCBI Taxonomy" id="1979941"/>
    <lineage>
        <taxon>Eukaryota</taxon>
        <taxon>Metazoa</taxon>
        <taxon>Ecdysozoa</taxon>
        <taxon>Arthropoda</taxon>
        <taxon>Chelicerata</taxon>
        <taxon>Arachnida</taxon>
        <taxon>Acari</taxon>
        <taxon>Acariformes</taxon>
        <taxon>Sarcoptiformes</taxon>
        <taxon>Oribatida</taxon>
        <taxon>Brachypylina</taxon>
        <taxon>Oppioidea</taxon>
        <taxon>Oppiidae</taxon>
        <taxon>Medioppia</taxon>
    </lineage>
</organism>
<dbReference type="AlphaFoldDB" id="A0A7R9QDQ1"/>
<dbReference type="Proteomes" id="UP000759131">
    <property type="component" value="Unassembled WGS sequence"/>
</dbReference>
<evidence type="ECO:0000313" key="3">
    <source>
        <dbReference type="Proteomes" id="UP000759131"/>
    </source>
</evidence>
<feature type="transmembrane region" description="Helical" evidence="1">
    <location>
        <begin position="118"/>
        <end position="140"/>
    </location>
</feature>
<dbReference type="GO" id="GO:0005783">
    <property type="term" value="C:endoplasmic reticulum"/>
    <property type="evidence" value="ECO:0007669"/>
    <property type="project" value="TreeGrafter"/>
</dbReference>
<feature type="transmembrane region" description="Helical" evidence="1">
    <location>
        <begin position="322"/>
        <end position="345"/>
    </location>
</feature>
<dbReference type="GO" id="GO:0006506">
    <property type="term" value="P:GPI anchor biosynthetic process"/>
    <property type="evidence" value="ECO:0007669"/>
    <property type="project" value="InterPro"/>
</dbReference>
<evidence type="ECO:0000313" key="2">
    <source>
        <dbReference type="EMBL" id="CAD7640415.1"/>
    </source>
</evidence>
<dbReference type="Pfam" id="PF05024">
    <property type="entry name" value="Gpi1"/>
    <property type="match status" value="1"/>
</dbReference>
<protein>
    <recommendedName>
        <fullName evidence="4">Phosphatidylinositol N-acetylglucosaminyltransferase subunit Q</fullName>
    </recommendedName>
</protein>
<feature type="non-terminal residue" evidence="2">
    <location>
        <position position="1"/>
    </location>
</feature>
<dbReference type="PANTHER" id="PTHR21329:SF3">
    <property type="entry name" value="PHOSPHATIDYLINOSITOL N-ACETYLGLUCOSAMINYLTRANSFERASE SUBUNIT Q"/>
    <property type="match status" value="1"/>
</dbReference>
<evidence type="ECO:0000256" key="1">
    <source>
        <dbReference type="SAM" id="Phobius"/>
    </source>
</evidence>
<dbReference type="PANTHER" id="PTHR21329">
    <property type="entry name" value="PHOSPHATIDYLINOSITOL N-ACETYLGLUCOSAMINYLTRANSFERASE SUBUNIT Q-RELATED"/>
    <property type="match status" value="1"/>
</dbReference>
<dbReference type="EMBL" id="CAJPIZ010023567">
    <property type="protein sequence ID" value="CAG2118254.1"/>
    <property type="molecule type" value="Genomic_DNA"/>
</dbReference>
<dbReference type="GO" id="GO:0016020">
    <property type="term" value="C:membrane"/>
    <property type="evidence" value="ECO:0007669"/>
    <property type="project" value="InterPro"/>
</dbReference>
<dbReference type="EMBL" id="OC878142">
    <property type="protein sequence ID" value="CAD7640415.1"/>
    <property type="molecule type" value="Genomic_DNA"/>
</dbReference>
<name>A0A7R9QDQ1_9ACAR</name>
<dbReference type="InterPro" id="IPR007720">
    <property type="entry name" value="PigQ/GPI1"/>
</dbReference>
<keyword evidence="3" id="KW-1185">Reference proteome</keyword>
<feature type="transmembrane region" description="Helical" evidence="1">
    <location>
        <begin position="214"/>
        <end position="240"/>
    </location>
</feature>